<dbReference type="GO" id="GO:0000917">
    <property type="term" value="P:division septum assembly"/>
    <property type="evidence" value="ECO:0007669"/>
    <property type="project" value="UniProtKB-KW"/>
</dbReference>
<dbReference type="GO" id="GO:0005525">
    <property type="term" value="F:GTP binding"/>
    <property type="evidence" value="ECO:0007669"/>
    <property type="project" value="UniProtKB-UniRule"/>
</dbReference>
<evidence type="ECO:0000256" key="2">
    <source>
        <dbReference type="ARBA" id="ARBA00022741"/>
    </source>
</evidence>
<dbReference type="GO" id="GO:0032153">
    <property type="term" value="C:cell division site"/>
    <property type="evidence" value="ECO:0007669"/>
    <property type="project" value="UniProtKB-UniRule"/>
</dbReference>
<protein>
    <recommendedName>
        <fullName evidence="4 5">Cell division protein FtsZ</fullName>
    </recommendedName>
</protein>
<dbReference type="InterPro" id="IPR000158">
    <property type="entry name" value="Cell_div_FtsZ"/>
</dbReference>
<dbReference type="SMART" id="SM00864">
    <property type="entry name" value="Tubulin"/>
    <property type="match status" value="1"/>
</dbReference>
<dbReference type="HAMAP" id="MF_00909">
    <property type="entry name" value="FtsZ"/>
    <property type="match status" value="1"/>
</dbReference>
<reference evidence="9 10" key="1">
    <citation type="submission" date="2010-11" db="EMBL/GenBank/DDBJ databases">
        <title>The complete genome of Thermotoga thermarum DSM 5069.</title>
        <authorList>
            <consortium name="US DOE Joint Genome Institute (JGI-PGF)"/>
            <person name="Lucas S."/>
            <person name="Copeland A."/>
            <person name="Lapidus A."/>
            <person name="Bruce D."/>
            <person name="Goodwin L."/>
            <person name="Pitluck S."/>
            <person name="Kyrpides N."/>
            <person name="Mavromatis K."/>
            <person name="Ivanova N."/>
            <person name="Zeytun A."/>
            <person name="Brettin T."/>
            <person name="Detter J.C."/>
            <person name="Tapia R."/>
            <person name="Han C."/>
            <person name="Land M."/>
            <person name="Hauser L."/>
            <person name="Markowitz V."/>
            <person name="Cheng J.-F."/>
            <person name="Hugenholtz P."/>
            <person name="Woyke T."/>
            <person name="Wu D."/>
            <person name="Spring S."/>
            <person name="Schroeder M."/>
            <person name="Brambilla E."/>
            <person name="Klenk H.-P."/>
            <person name="Eisen J.A."/>
        </authorList>
    </citation>
    <scope>NUCLEOTIDE SEQUENCE [LARGE SCALE GENOMIC DNA]</scope>
    <source>
        <strain evidence="9 10">DSM 5069</strain>
    </source>
</reference>
<dbReference type="InterPro" id="IPR024757">
    <property type="entry name" value="FtsZ_C"/>
</dbReference>
<comment type="function">
    <text evidence="4 6">Essential cell division protein that forms a contractile ring structure (Z ring) at the future cell division site. The regulation of the ring assembly controls the timing and the location of cell division. One of the functions of the FtsZ ring is to recruit other cell division proteins to the septum to produce a new cell wall between the dividing cells. Binds GTP and shows GTPase activity.</text>
</comment>
<dbReference type="InterPro" id="IPR020805">
    <property type="entry name" value="Cell_div_FtsZ_CS"/>
</dbReference>
<feature type="binding site" evidence="4">
    <location>
        <position position="153"/>
    </location>
    <ligand>
        <name>GTP</name>
        <dbReference type="ChEBI" id="CHEBI:37565"/>
    </ligand>
</feature>
<keyword evidence="4" id="KW-0963">Cytoplasm</keyword>
<dbReference type="SUPFAM" id="SSF55307">
    <property type="entry name" value="Tubulin C-terminal domain-like"/>
    <property type="match status" value="1"/>
</dbReference>
<dbReference type="STRING" id="688269.Theth_1231"/>
<dbReference type="PANTHER" id="PTHR30314:SF3">
    <property type="entry name" value="MITOCHONDRIAL DIVISION PROTEIN FSZA"/>
    <property type="match status" value="1"/>
</dbReference>
<evidence type="ECO:0000256" key="5">
    <source>
        <dbReference type="NCBIfam" id="TIGR00065"/>
    </source>
</evidence>
<dbReference type="InterPro" id="IPR045061">
    <property type="entry name" value="FtsZ/CetZ"/>
</dbReference>
<dbReference type="FunFam" id="3.40.50.1440:FF:000001">
    <property type="entry name" value="Cell division protein FtsZ"/>
    <property type="match status" value="1"/>
</dbReference>
<dbReference type="InterPro" id="IPR036525">
    <property type="entry name" value="Tubulin/FtsZ_GTPase_sf"/>
</dbReference>
<dbReference type="InterPro" id="IPR003008">
    <property type="entry name" value="Tubulin_FtsZ_GTPase"/>
</dbReference>
<dbReference type="Pfam" id="PF12327">
    <property type="entry name" value="FtsZ_C"/>
    <property type="match status" value="1"/>
</dbReference>
<evidence type="ECO:0000256" key="6">
    <source>
        <dbReference type="RuleBase" id="RU000631"/>
    </source>
</evidence>
<evidence type="ECO:0000256" key="4">
    <source>
        <dbReference type="HAMAP-Rule" id="MF_00909"/>
    </source>
</evidence>
<name>F7YUA4_9THEM</name>
<organism evidence="9 10">
    <name type="scientific">Pseudothermotoga thermarum DSM 5069</name>
    <dbReference type="NCBI Taxonomy" id="688269"/>
    <lineage>
        <taxon>Bacteria</taxon>
        <taxon>Thermotogati</taxon>
        <taxon>Thermotogota</taxon>
        <taxon>Thermotogae</taxon>
        <taxon>Thermotogales</taxon>
        <taxon>Thermotogaceae</taxon>
        <taxon>Pseudothermotoga</taxon>
    </lineage>
</organism>
<evidence type="ECO:0000256" key="3">
    <source>
        <dbReference type="ARBA" id="ARBA00023134"/>
    </source>
</evidence>
<dbReference type="OrthoDB" id="9813375at2"/>
<evidence type="ECO:0000313" key="9">
    <source>
        <dbReference type="EMBL" id="AEH51303.1"/>
    </source>
</evidence>
<dbReference type="PANTHER" id="PTHR30314">
    <property type="entry name" value="CELL DIVISION PROTEIN FTSZ-RELATED"/>
    <property type="match status" value="1"/>
</dbReference>
<dbReference type="Gene3D" id="3.30.1330.20">
    <property type="entry name" value="Tubulin/FtsZ, C-terminal domain"/>
    <property type="match status" value="1"/>
</dbReference>
<keyword evidence="2 4" id="KW-0547">Nucleotide-binding</keyword>
<dbReference type="GO" id="GO:0003924">
    <property type="term" value="F:GTPase activity"/>
    <property type="evidence" value="ECO:0007669"/>
    <property type="project" value="UniProtKB-UniRule"/>
</dbReference>
<evidence type="ECO:0000259" key="7">
    <source>
        <dbReference type="SMART" id="SM00864"/>
    </source>
</evidence>
<dbReference type="eggNOG" id="COG0206">
    <property type="taxonomic scope" value="Bacteria"/>
</dbReference>
<dbReference type="GO" id="GO:0005737">
    <property type="term" value="C:cytoplasm"/>
    <property type="evidence" value="ECO:0007669"/>
    <property type="project" value="UniProtKB-SubCell"/>
</dbReference>
<dbReference type="InterPro" id="IPR018316">
    <property type="entry name" value="Tubulin/FtsZ_2-layer-sand-dom"/>
</dbReference>
<dbReference type="InterPro" id="IPR037103">
    <property type="entry name" value="Tubulin/FtsZ-like_C"/>
</dbReference>
<accession>F7YUA4</accession>
<dbReference type="PATRIC" id="fig|688269.3.peg.1268"/>
<feature type="binding site" evidence="4">
    <location>
        <begin position="118"/>
        <end position="120"/>
    </location>
    <ligand>
        <name>GTP</name>
        <dbReference type="ChEBI" id="CHEBI:37565"/>
    </ligand>
</feature>
<keyword evidence="4 6" id="KW-0131">Cell cycle</keyword>
<gene>
    <name evidence="4" type="primary">ftsZ</name>
    <name evidence="9" type="ORF">Theth_1231</name>
</gene>
<dbReference type="SUPFAM" id="SSF52490">
    <property type="entry name" value="Tubulin nucleotide-binding domain-like"/>
    <property type="match status" value="1"/>
</dbReference>
<dbReference type="AlphaFoldDB" id="F7YUA4"/>
<comment type="similarity">
    <text evidence="1 4 6">Belongs to the FtsZ family.</text>
</comment>
<dbReference type="HOGENOM" id="CLU_024865_0_1_0"/>
<dbReference type="SMART" id="SM00865">
    <property type="entry name" value="Tubulin_C"/>
    <property type="match status" value="1"/>
</dbReference>
<proteinExistence type="inferred from homology"/>
<dbReference type="PRINTS" id="PR00423">
    <property type="entry name" value="CELLDVISFTSZ"/>
</dbReference>
<evidence type="ECO:0000313" key="10">
    <source>
        <dbReference type="Proteomes" id="UP000006804"/>
    </source>
</evidence>
<keyword evidence="3 4" id="KW-0342">GTP-binding</keyword>
<dbReference type="KEGG" id="tta:Theth_1231"/>
<feature type="binding site" evidence="4">
    <location>
        <position position="149"/>
    </location>
    <ligand>
        <name>GTP</name>
        <dbReference type="ChEBI" id="CHEBI:37565"/>
    </ligand>
</feature>
<dbReference type="CDD" id="cd02201">
    <property type="entry name" value="FtsZ_type1"/>
    <property type="match status" value="1"/>
</dbReference>
<dbReference type="Proteomes" id="UP000006804">
    <property type="component" value="Chromosome"/>
</dbReference>
<comment type="subunit">
    <text evidence="4">Homodimer. Polymerizes to form a dynamic ring structure in a strictly GTP-dependent manner. Interacts directly with several other division proteins.</text>
</comment>
<dbReference type="GO" id="GO:0051258">
    <property type="term" value="P:protein polymerization"/>
    <property type="evidence" value="ECO:0007669"/>
    <property type="project" value="UniProtKB-UniRule"/>
</dbReference>
<keyword evidence="10" id="KW-1185">Reference proteome</keyword>
<keyword evidence="4 6" id="KW-0717">Septation</keyword>
<dbReference type="Gene3D" id="3.40.50.1440">
    <property type="entry name" value="Tubulin/FtsZ, GTPase domain"/>
    <property type="match status" value="1"/>
</dbReference>
<dbReference type="InterPro" id="IPR008280">
    <property type="entry name" value="Tub_FtsZ_C"/>
</dbReference>
<evidence type="ECO:0000259" key="8">
    <source>
        <dbReference type="SMART" id="SM00865"/>
    </source>
</evidence>
<dbReference type="NCBIfam" id="TIGR00065">
    <property type="entry name" value="ftsZ"/>
    <property type="match status" value="1"/>
</dbReference>
<feature type="domain" description="Tubulin/FtsZ 2-layer sandwich" evidence="8">
    <location>
        <begin position="217"/>
        <end position="335"/>
    </location>
</feature>
<feature type="binding site" evidence="4">
    <location>
        <begin position="31"/>
        <end position="35"/>
    </location>
    <ligand>
        <name>GTP</name>
        <dbReference type="ChEBI" id="CHEBI:37565"/>
    </ligand>
</feature>
<evidence type="ECO:0000256" key="1">
    <source>
        <dbReference type="ARBA" id="ARBA00009690"/>
    </source>
</evidence>
<keyword evidence="4 6" id="KW-0132">Cell division</keyword>
<feature type="domain" description="Tubulin/FtsZ GTPase" evidence="7">
    <location>
        <begin position="23"/>
        <end position="215"/>
    </location>
</feature>
<dbReference type="GO" id="GO:0043093">
    <property type="term" value="P:FtsZ-dependent cytokinesis"/>
    <property type="evidence" value="ECO:0007669"/>
    <property type="project" value="UniProtKB-UniRule"/>
</dbReference>
<dbReference type="PROSITE" id="PS01135">
    <property type="entry name" value="FTSZ_2"/>
    <property type="match status" value="1"/>
</dbReference>
<sequence>MPFELGKGKQQEGDRFTRKRIPTIKVIGVGGAGNNAINRMVEMGIKDVTFIAVNTDVQVLEESKANIVIQIGEKRTRGLGAGGNPKVGEEAALESAQKIEEVLQDTDMLFITAGFGGGTGTGATPVIAEIARKMGILTVAIITTPFYFEGPERWKVAVEGLRKLRKVVDTLIRISNNKLLEELPSDVTVVNAFLKADETLHQGVKGISELITKRGYINLDFADVESVMRNAGAAMLGVGMGKGANRAVEAAKKAMESKLMDKPVENARAIILNVSAPPTIQLKEMHMAAAIIRQNCSEDADVKFGLIIDKELADDEMRVTLIATKFDEEESLLFPESEIPAIYRLGMEGIGGT</sequence>
<dbReference type="Pfam" id="PF00091">
    <property type="entry name" value="Tubulin"/>
    <property type="match status" value="1"/>
</dbReference>
<dbReference type="PROSITE" id="PS01134">
    <property type="entry name" value="FTSZ_1"/>
    <property type="match status" value="1"/>
</dbReference>
<comment type="subcellular location">
    <subcellularLocation>
        <location evidence="4">Cytoplasm</location>
    </subcellularLocation>
    <text evidence="4">Assembles at midcell at the inner surface of the cytoplasmic membrane.</text>
</comment>
<dbReference type="RefSeq" id="WP_013932522.1">
    <property type="nucleotide sequence ID" value="NC_015707.1"/>
</dbReference>
<dbReference type="EMBL" id="CP002351">
    <property type="protein sequence ID" value="AEH51303.1"/>
    <property type="molecule type" value="Genomic_DNA"/>
</dbReference>
<feature type="binding site" evidence="4">
    <location>
        <position position="197"/>
    </location>
    <ligand>
        <name>GTP</name>
        <dbReference type="ChEBI" id="CHEBI:37565"/>
    </ligand>
</feature>